<feature type="region of interest" description="Disordered" evidence="1">
    <location>
        <begin position="1"/>
        <end position="21"/>
    </location>
</feature>
<evidence type="ECO:0000313" key="3">
    <source>
        <dbReference type="Proteomes" id="UP000265520"/>
    </source>
</evidence>
<comment type="caution">
    <text evidence="2">The sequence shown here is derived from an EMBL/GenBank/DDBJ whole genome shotgun (WGS) entry which is preliminary data.</text>
</comment>
<name>A0A392T0M4_9FABA</name>
<accession>A0A392T0M4</accession>
<evidence type="ECO:0000256" key="1">
    <source>
        <dbReference type="SAM" id="MobiDB-lite"/>
    </source>
</evidence>
<feature type="non-terminal residue" evidence="2">
    <location>
        <position position="74"/>
    </location>
</feature>
<dbReference type="Proteomes" id="UP000265520">
    <property type="component" value="Unassembled WGS sequence"/>
</dbReference>
<feature type="region of interest" description="Disordered" evidence="1">
    <location>
        <begin position="45"/>
        <end position="74"/>
    </location>
</feature>
<dbReference type="AlphaFoldDB" id="A0A392T0M4"/>
<feature type="compositionally biased region" description="Basic residues" evidence="1">
    <location>
        <begin position="1"/>
        <end position="11"/>
    </location>
</feature>
<reference evidence="2 3" key="1">
    <citation type="journal article" date="2018" name="Front. Plant Sci.">
        <title>Red Clover (Trifolium pratense) and Zigzag Clover (T. medium) - A Picture of Genomic Similarities and Differences.</title>
        <authorList>
            <person name="Dluhosova J."/>
            <person name="Istvanek J."/>
            <person name="Nedelnik J."/>
            <person name="Repkova J."/>
        </authorList>
    </citation>
    <scope>NUCLEOTIDE SEQUENCE [LARGE SCALE GENOMIC DNA]</scope>
    <source>
        <strain evidence="3">cv. 10/8</strain>
        <tissue evidence="2">Leaf</tissue>
    </source>
</reference>
<evidence type="ECO:0000313" key="2">
    <source>
        <dbReference type="EMBL" id="MCI53875.1"/>
    </source>
</evidence>
<sequence>MHDHHHIRRIQSRYGRERSREFRRQEINQHARSFLRQKLQVSRSISRALHHGARLSSGCGRRQQASRAERRSQE</sequence>
<keyword evidence="3" id="KW-1185">Reference proteome</keyword>
<protein>
    <submittedName>
        <fullName evidence="2">Uncharacterized protein</fullName>
    </submittedName>
</protein>
<proteinExistence type="predicted"/>
<organism evidence="2 3">
    <name type="scientific">Trifolium medium</name>
    <dbReference type="NCBI Taxonomy" id="97028"/>
    <lineage>
        <taxon>Eukaryota</taxon>
        <taxon>Viridiplantae</taxon>
        <taxon>Streptophyta</taxon>
        <taxon>Embryophyta</taxon>
        <taxon>Tracheophyta</taxon>
        <taxon>Spermatophyta</taxon>
        <taxon>Magnoliopsida</taxon>
        <taxon>eudicotyledons</taxon>
        <taxon>Gunneridae</taxon>
        <taxon>Pentapetalae</taxon>
        <taxon>rosids</taxon>
        <taxon>fabids</taxon>
        <taxon>Fabales</taxon>
        <taxon>Fabaceae</taxon>
        <taxon>Papilionoideae</taxon>
        <taxon>50 kb inversion clade</taxon>
        <taxon>NPAAA clade</taxon>
        <taxon>Hologalegina</taxon>
        <taxon>IRL clade</taxon>
        <taxon>Trifolieae</taxon>
        <taxon>Trifolium</taxon>
    </lineage>
</organism>
<dbReference type="EMBL" id="LXQA010470383">
    <property type="protein sequence ID" value="MCI53875.1"/>
    <property type="molecule type" value="Genomic_DNA"/>
</dbReference>